<dbReference type="EMBL" id="PQCO01000193">
    <property type="protein sequence ID" value="PUE01836.1"/>
    <property type="molecule type" value="Genomic_DNA"/>
</dbReference>
<organism evidence="1 2">
    <name type="scientific">Candidatus Sedimenticola endophacoides</name>
    <dbReference type="NCBI Taxonomy" id="2548426"/>
    <lineage>
        <taxon>Bacteria</taxon>
        <taxon>Pseudomonadati</taxon>
        <taxon>Pseudomonadota</taxon>
        <taxon>Gammaproteobacteria</taxon>
        <taxon>Chromatiales</taxon>
        <taxon>Sedimenticolaceae</taxon>
        <taxon>Sedimenticola</taxon>
    </lineage>
</organism>
<comment type="caution">
    <text evidence="1">The sequence shown here is derived from an EMBL/GenBank/DDBJ whole genome shotgun (WGS) entry which is preliminary data.</text>
</comment>
<name>A0A6N4DYL3_9GAMM</name>
<evidence type="ECO:0000313" key="1">
    <source>
        <dbReference type="EMBL" id="PUE01836.1"/>
    </source>
</evidence>
<dbReference type="Proteomes" id="UP000250928">
    <property type="component" value="Unassembled WGS sequence"/>
</dbReference>
<gene>
    <name evidence="1" type="ORF">C3L24_07300</name>
</gene>
<protein>
    <submittedName>
        <fullName evidence="1">Uncharacterized protein</fullName>
    </submittedName>
</protein>
<reference evidence="1 2" key="1">
    <citation type="submission" date="2018-01" db="EMBL/GenBank/DDBJ databases">
        <title>Novel co-symbiosis in the lucinid bivalve Phacoides pectinatus.</title>
        <authorList>
            <person name="Lim S.J."/>
            <person name="Davis B.G."/>
            <person name="Gill D.E."/>
            <person name="Engel A.S."/>
            <person name="Anderson L.C."/>
            <person name="Campbell B.J."/>
        </authorList>
    </citation>
    <scope>NUCLEOTIDE SEQUENCE [LARGE SCALE GENOMIC DNA]</scope>
    <source>
        <strain evidence="1">N3_P5</strain>
    </source>
</reference>
<dbReference type="AlphaFoldDB" id="A0A6N4DYL3"/>
<evidence type="ECO:0000313" key="2">
    <source>
        <dbReference type="Proteomes" id="UP000250928"/>
    </source>
</evidence>
<proteinExistence type="predicted"/>
<sequence>MKFHQLPMGATFLFRGEVYTKAGPFSAVHQESGRDQVMLRAASVIPAEPTPHPGRASPGDTQVRAAVDAYHSACLAILGERDPAVEQALAQAREQLLRHLESLAHRQHRPD</sequence>
<accession>A0A6N4DYL3</accession>